<dbReference type="OrthoDB" id="438706at2759"/>
<dbReference type="PROSITE" id="PS50102">
    <property type="entry name" value="RRM"/>
    <property type="match status" value="1"/>
</dbReference>
<dbReference type="GO" id="GO:0003723">
    <property type="term" value="F:RNA binding"/>
    <property type="evidence" value="ECO:0007669"/>
    <property type="project" value="UniProtKB-UniRule"/>
</dbReference>
<dbReference type="PANTHER" id="PTHR23236:SF119">
    <property type="entry name" value="NUCLEAR RNA-BINDING PROTEIN SART-3"/>
    <property type="match status" value="1"/>
</dbReference>
<dbReference type="PANTHER" id="PTHR23236">
    <property type="entry name" value="EUKARYOTIC TRANSLATION INITIATION FACTOR 4B/4H"/>
    <property type="match status" value="1"/>
</dbReference>
<name>A0A812T5E9_SYMPI</name>
<proteinExistence type="predicted"/>
<evidence type="ECO:0000256" key="3">
    <source>
        <dbReference type="PROSITE-ProRule" id="PRU00176"/>
    </source>
</evidence>
<dbReference type="CDD" id="cd00590">
    <property type="entry name" value="RRM_SF"/>
    <property type="match status" value="1"/>
</dbReference>
<evidence type="ECO:0000313" key="7">
    <source>
        <dbReference type="Proteomes" id="UP000649617"/>
    </source>
</evidence>
<sequence>MDKFIHSGVTFLHVPPLTGNWSSGNCCGQVKKYSKSAADEKQIQKQAQQKKQQAEKEKAKREFRVVVKGFPKTTTRTELEEHFGSCGQIRMVTLPQKGGSTKGIAFVSFASEAALKAALKLDAQEFKDSRTLKVWRAVEKATKTGAKQLDGE</sequence>
<evidence type="ECO:0000259" key="5">
    <source>
        <dbReference type="PROSITE" id="PS50102"/>
    </source>
</evidence>
<dbReference type="AlphaFoldDB" id="A0A812T5E9"/>
<keyword evidence="2 3" id="KW-0694">RNA-binding</keyword>
<dbReference type="InterPro" id="IPR000504">
    <property type="entry name" value="RRM_dom"/>
</dbReference>
<dbReference type="Pfam" id="PF00076">
    <property type="entry name" value="RRM_1"/>
    <property type="match status" value="1"/>
</dbReference>
<evidence type="ECO:0000256" key="2">
    <source>
        <dbReference type="ARBA" id="ARBA00022884"/>
    </source>
</evidence>
<keyword evidence="1" id="KW-0677">Repeat</keyword>
<protein>
    <recommendedName>
        <fullName evidence="5">RRM domain-containing protein</fullName>
    </recommendedName>
</protein>
<dbReference type="Proteomes" id="UP000649617">
    <property type="component" value="Unassembled WGS sequence"/>
</dbReference>
<evidence type="ECO:0000256" key="1">
    <source>
        <dbReference type="ARBA" id="ARBA00022737"/>
    </source>
</evidence>
<keyword evidence="7" id="KW-1185">Reference proteome</keyword>
<dbReference type="InterPro" id="IPR035979">
    <property type="entry name" value="RBD_domain_sf"/>
</dbReference>
<dbReference type="SMART" id="SM00360">
    <property type="entry name" value="RRM"/>
    <property type="match status" value="1"/>
</dbReference>
<gene>
    <name evidence="6" type="ORF">SPIL2461_LOCUS13445</name>
</gene>
<comment type="caution">
    <text evidence="6">The sequence shown here is derived from an EMBL/GenBank/DDBJ whole genome shotgun (WGS) entry which is preliminary data.</text>
</comment>
<dbReference type="EMBL" id="CAJNIZ010029335">
    <property type="protein sequence ID" value="CAE7515136.1"/>
    <property type="molecule type" value="Genomic_DNA"/>
</dbReference>
<dbReference type="SUPFAM" id="SSF54928">
    <property type="entry name" value="RNA-binding domain, RBD"/>
    <property type="match status" value="1"/>
</dbReference>
<dbReference type="Gene3D" id="3.30.70.330">
    <property type="match status" value="1"/>
</dbReference>
<feature type="region of interest" description="Disordered" evidence="4">
    <location>
        <begin position="38"/>
        <end position="58"/>
    </location>
</feature>
<accession>A0A812T5E9</accession>
<dbReference type="InterPro" id="IPR012677">
    <property type="entry name" value="Nucleotide-bd_a/b_plait_sf"/>
</dbReference>
<feature type="domain" description="RRM" evidence="5">
    <location>
        <begin position="63"/>
        <end position="139"/>
    </location>
</feature>
<organism evidence="6 7">
    <name type="scientific">Symbiodinium pilosum</name>
    <name type="common">Dinoflagellate</name>
    <dbReference type="NCBI Taxonomy" id="2952"/>
    <lineage>
        <taxon>Eukaryota</taxon>
        <taxon>Sar</taxon>
        <taxon>Alveolata</taxon>
        <taxon>Dinophyceae</taxon>
        <taxon>Suessiales</taxon>
        <taxon>Symbiodiniaceae</taxon>
        <taxon>Symbiodinium</taxon>
    </lineage>
</organism>
<reference evidence="6" key="1">
    <citation type="submission" date="2021-02" db="EMBL/GenBank/DDBJ databases">
        <authorList>
            <person name="Dougan E. K."/>
            <person name="Rhodes N."/>
            <person name="Thang M."/>
            <person name="Chan C."/>
        </authorList>
    </citation>
    <scope>NUCLEOTIDE SEQUENCE</scope>
</reference>
<evidence type="ECO:0000313" key="6">
    <source>
        <dbReference type="EMBL" id="CAE7515136.1"/>
    </source>
</evidence>
<evidence type="ECO:0000256" key="4">
    <source>
        <dbReference type="SAM" id="MobiDB-lite"/>
    </source>
</evidence>